<comment type="caution">
    <text evidence="1">The sequence shown here is derived from an EMBL/GenBank/DDBJ whole genome shotgun (WGS) entry which is preliminary data.</text>
</comment>
<sequence length="87" mass="10063">MGLQIHTAFLLCSLSRQRSVFQGGITINRDRNRLCCRNLITPVLYYQPEKTHTDVLSDARPTCYKKESKMKATLLKKIIVLFNIHVL</sequence>
<protein>
    <recommendedName>
        <fullName evidence="3">Secreted protein</fullName>
    </recommendedName>
</protein>
<proteinExistence type="predicted"/>
<evidence type="ECO:0008006" key="3">
    <source>
        <dbReference type="Google" id="ProtNLM"/>
    </source>
</evidence>
<accession>A0AAU9P2V3</accession>
<gene>
    <name evidence="1" type="ORF">LVIROSA_LOCUS30209</name>
</gene>
<organism evidence="1 2">
    <name type="scientific">Lactuca virosa</name>
    <dbReference type="NCBI Taxonomy" id="75947"/>
    <lineage>
        <taxon>Eukaryota</taxon>
        <taxon>Viridiplantae</taxon>
        <taxon>Streptophyta</taxon>
        <taxon>Embryophyta</taxon>
        <taxon>Tracheophyta</taxon>
        <taxon>Spermatophyta</taxon>
        <taxon>Magnoliopsida</taxon>
        <taxon>eudicotyledons</taxon>
        <taxon>Gunneridae</taxon>
        <taxon>Pentapetalae</taxon>
        <taxon>asterids</taxon>
        <taxon>campanulids</taxon>
        <taxon>Asterales</taxon>
        <taxon>Asteraceae</taxon>
        <taxon>Cichorioideae</taxon>
        <taxon>Cichorieae</taxon>
        <taxon>Lactucinae</taxon>
        <taxon>Lactuca</taxon>
    </lineage>
</organism>
<evidence type="ECO:0000313" key="1">
    <source>
        <dbReference type="EMBL" id="CAH1444373.1"/>
    </source>
</evidence>
<reference evidence="1 2" key="1">
    <citation type="submission" date="2022-01" db="EMBL/GenBank/DDBJ databases">
        <authorList>
            <person name="Xiong W."/>
            <person name="Schranz E."/>
        </authorList>
    </citation>
    <scope>NUCLEOTIDE SEQUENCE [LARGE SCALE GENOMIC DNA]</scope>
</reference>
<name>A0AAU9P2V3_9ASTR</name>
<dbReference type="Proteomes" id="UP001157418">
    <property type="component" value="Unassembled WGS sequence"/>
</dbReference>
<dbReference type="EMBL" id="CAKMRJ010005523">
    <property type="protein sequence ID" value="CAH1444373.1"/>
    <property type="molecule type" value="Genomic_DNA"/>
</dbReference>
<evidence type="ECO:0000313" key="2">
    <source>
        <dbReference type="Proteomes" id="UP001157418"/>
    </source>
</evidence>
<keyword evidence="2" id="KW-1185">Reference proteome</keyword>
<dbReference type="AlphaFoldDB" id="A0AAU9P2V3"/>